<protein>
    <recommendedName>
        <fullName evidence="3">Class I lanthipeptide</fullName>
    </recommendedName>
</protein>
<evidence type="ECO:0000313" key="2">
    <source>
        <dbReference type="Proteomes" id="UP001596043"/>
    </source>
</evidence>
<dbReference type="RefSeq" id="WP_379982510.1">
    <property type="nucleotide sequence ID" value="NZ_JBHSFV010000019.1"/>
</dbReference>
<sequence>MKKRHLKSLELNKNTISNLTATRVLGGVGFAEEGSGVEGCQGMATRTACSTGC</sequence>
<dbReference type="Proteomes" id="UP001596043">
    <property type="component" value="Unassembled WGS sequence"/>
</dbReference>
<evidence type="ECO:0000313" key="1">
    <source>
        <dbReference type="EMBL" id="MFC4636375.1"/>
    </source>
</evidence>
<comment type="caution">
    <text evidence="1">The sequence shown here is derived from an EMBL/GenBank/DDBJ whole genome shotgun (WGS) entry which is preliminary data.</text>
</comment>
<gene>
    <name evidence="1" type="ORF">ACFO3O_20885</name>
</gene>
<evidence type="ECO:0008006" key="3">
    <source>
        <dbReference type="Google" id="ProtNLM"/>
    </source>
</evidence>
<name>A0ABV9I2M8_9FLAO</name>
<reference evidence="2" key="1">
    <citation type="journal article" date="2019" name="Int. J. Syst. Evol. Microbiol.">
        <title>The Global Catalogue of Microorganisms (GCM) 10K type strain sequencing project: providing services to taxonomists for standard genome sequencing and annotation.</title>
        <authorList>
            <consortium name="The Broad Institute Genomics Platform"/>
            <consortium name="The Broad Institute Genome Sequencing Center for Infectious Disease"/>
            <person name="Wu L."/>
            <person name="Ma J."/>
        </authorList>
    </citation>
    <scope>NUCLEOTIDE SEQUENCE [LARGE SCALE GENOMIC DNA]</scope>
    <source>
        <strain evidence="2">YJ-61-S</strain>
    </source>
</reference>
<dbReference type="EMBL" id="JBHSFV010000019">
    <property type="protein sequence ID" value="MFC4636375.1"/>
    <property type="molecule type" value="Genomic_DNA"/>
</dbReference>
<accession>A0ABV9I2M8</accession>
<proteinExistence type="predicted"/>
<keyword evidence="2" id="KW-1185">Reference proteome</keyword>
<organism evidence="1 2">
    <name type="scientific">Dokdonia ponticola</name>
    <dbReference type="NCBI Taxonomy" id="2041041"/>
    <lineage>
        <taxon>Bacteria</taxon>
        <taxon>Pseudomonadati</taxon>
        <taxon>Bacteroidota</taxon>
        <taxon>Flavobacteriia</taxon>
        <taxon>Flavobacteriales</taxon>
        <taxon>Flavobacteriaceae</taxon>
        <taxon>Dokdonia</taxon>
    </lineage>
</organism>